<feature type="signal peptide" evidence="1">
    <location>
        <begin position="1"/>
        <end position="17"/>
    </location>
</feature>
<dbReference type="Proteomes" id="UP000198406">
    <property type="component" value="Unassembled WGS sequence"/>
</dbReference>
<keyword evidence="3" id="KW-1185">Reference proteome</keyword>
<dbReference type="EMBL" id="BDSP01000124">
    <property type="protein sequence ID" value="GAX18064.1"/>
    <property type="molecule type" value="Genomic_DNA"/>
</dbReference>
<name>A0A1Z5JVK5_FISSO</name>
<accession>A0A1Z5JVK5</accession>
<reference evidence="2 3" key="1">
    <citation type="journal article" date="2015" name="Plant Cell">
        <title>Oil accumulation by the oleaginous diatom Fistulifera solaris as revealed by the genome and transcriptome.</title>
        <authorList>
            <person name="Tanaka T."/>
            <person name="Maeda Y."/>
            <person name="Veluchamy A."/>
            <person name="Tanaka M."/>
            <person name="Abida H."/>
            <person name="Marechal E."/>
            <person name="Bowler C."/>
            <person name="Muto M."/>
            <person name="Sunaga Y."/>
            <person name="Tanaka M."/>
            <person name="Yoshino T."/>
            <person name="Taniguchi T."/>
            <person name="Fukuda Y."/>
            <person name="Nemoto M."/>
            <person name="Matsumoto M."/>
            <person name="Wong P.S."/>
            <person name="Aburatani S."/>
            <person name="Fujibuchi W."/>
        </authorList>
    </citation>
    <scope>NUCLEOTIDE SEQUENCE [LARGE SCALE GENOMIC DNA]</scope>
    <source>
        <strain evidence="2 3">JPCC DA0580</strain>
    </source>
</reference>
<organism evidence="2 3">
    <name type="scientific">Fistulifera solaris</name>
    <name type="common">Oleaginous diatom</name>
    <dbReference type="NCBI Taxonomy" id="1519565"/>
    <lineage>
        <taxon>Eukaryota</taxon>
        <taxon>Sar</taxon>
        <taxon>Stramenopiles</taxon>
        <taxon>Ochrophyta</taxon>
        <taxon>Bacillariophyta</taxon>
        <taxon>Bacillariophyceae</taxon>
        <taxon>Bacillariophycidae</taxon>
        <taxon>Naviculales</taxon>
        <taxon>Naviculaceae</taxon>
        <taxon>Fistulifera</taxon>
    </lineage>
</organism>
<sequence length="183" mass="20969">MKLLIISLLSALSFVLGQLDGELFAPAEPPEMVVYYVNWQAPSTVCNQTEQAYIDKKMLPDLDMTLVQNNFETPAWEVPSAATRRELQNGNANPNSNGKANKCDICREQYSRSLCNVMYNCKNRRELHGAEKEKRELQTLEELQAELLSACRGTIMDLLYSRQIGRNCKRALRWARCYVQVME</sequence>
<keyword evidence="1" id="KW-0732">Signal</keyword>
<proteinExistence type="predicted"/>
<evidence type="ECO:0000313" key="3">
    <source>
        <dbReference type="Proteomes" id="UP000198406"/>
    </source>
</evidence>
<dbReference type="AlphaFoldDB" id="A0A1Z5JVK5"/>
<dbReference type="InParanoid" id="A0A1Z5JVK5"/>
<evidence type="ECO:0000256" key="1">
    <source>
        <dbReference type="SAM" id="SignalP"/>
    </source>
</evidence>
<comment type="caution">
    <text evidence="2">The sequence shown here is derived from an EMBL/GenBank/DDBJ whole genome shotgun (WGS) entry which is preliminary data.</text>
</comment>
<evidence type="ECO:0000313" key="2">
    <source>
        <dbReference type="EMBL" id="GAX18064.1"/>
    </source>
</evidence>
<feature type="chain" id="PRO_5012871068" description="Saposin B-type domain-containing protein" evidence="1">
    <location>
        <begin position="18"/>
        <end position="183"/>
    </location>
</feature>
<gene>
    <name evidence="2" type="ORF">FisN_25Hh039</name>
</gene>
<protein>
    <recommendedName>
        <fullName evidence="4">Saposin B-type domain-containing protein</fullName>
    </recommendedName>
</protein>
<evidence type="ECO:0008006" key="4">
    <source>
        <dbReference type="Google" id="ProtNLM"/>
    </source>
</evidence>